<reference evidence="2 3" key="1">
    <citation type="submission" date="2019-08" db="EMBL/GenBank/DDBJ databases">
        <authorList>
            <person name="Alioto T."/>
            <person name="Alioto T."/>
            <person name="Gomez Garrido J."/>
        </authorList>
    </citation>
    <scope>NUCLEOTIDE SEQUENCE [LARGE SCALE GENOMIC DNA]</scope>
</reference>
<feature type="signal peptide" evidence="1">
    <location>
        <begin position="1"/>
        <end position="26"/>
    </location>
</feature>
<proteinExistence type="predicted"/>
<feature type="chain" id="PRO_5022708621" evidence="1">
    <location>
        <begin position="27"/>
        <end position="89"/>
    </location>
</feature>
<dbReference type="AlphaFoldDB" id="A0A5E4N252"/>
<protein>
    <submittedName>
        <fullName evidence="2">Uncharacterized protein</fullName>
    </submittedName>
</protein>
<name>A0A5E4N252_9HEMI</name>
<dbReference type="Proteomes" id="UP000325440">
    <property type="component" value="Unassembled WGS sequence"/>
</dbReference>
<evidence type="ECO:0000313" key="2">
    <source>
        <dbReference type="EMBL" id="VVC38025.1"/>
    </source>
</evidence>
<evidence type="ECO:0000256" key="1">
    <source>
        <dbReference type="SAM" id="SignalP"/>
    </source>
</evidence>
<keyword evidence="1" id="KW-0732">Signal</keyword>
<gene>
    <name evidence="2" type="ORF">CINCED_3A020128</name>
</gene>
<evidence type="ECO:0000313" key="3">
    <source>
        <dbReference type="Proteomes" id="UP000325440"/>
    </source>
</evidence>
<sequence length="89" mass="10056">MTRDLFRNMLGLVGVIWIKLLDHGLTRPFSPENSDVNQATGPSLLLGDCSAIEQHDTRFLTLFPLDLNGLMFQVWAFDEVTVCTVERSM</sequence>
<dbReference type="EMBL" id="CABPRJ010001460">
    <property type="protein sequence ID" value="VVC38025.1"/>
    <property type="molecule type" value="Genomic_DNA"/>
</dbReference>
<organism evidence="2 3">
    <name type="scientific">Cinara cedri</name>
    <dbReference type="NCBI Taxonomy" id="506608"/>
    <lineage>
        <taxon>Eukaryota</taxon>
        <taxon>Metazoa</taxon>
        <taxon>Ecdysozoa</taxon>
        <taxon>Arthropoda</taxon>
        <taxon>Hexapoda</taxon>
        <taxon>Insecta</taxon>
        <taxon>Pterygota</taxon>
        <taxon>Neoptera</taxon>
        <taxon>Paraneoptera</taxon>
        <taxon>Hemiptera</taxon>
        <taxon>Sternorrhyncha</taxon>
        <taxon>Aphidomorpha</taxon>
        <taxon>Aphidoidea</taxon>
        <taxon>Aphididae</taxon>
        <taxon>Lachninae</taxon>
        <taxon>Cinara</taxon>
    </lineage>
</organism>
<keyword evidence="3" id="KW-1185">Reference proteome</keyword>
<accession>A0A5E4N252</accession>